<dbReference type="InterPro" id="IPR008670">
    <property type="entry name" value="CoA_reduct_LuxC"/>
</dbReference>
<comment type="catalytic activity">
    <reaction evidence="2">
        <text>a long-chain fatty aldehyde + NADP(+) + CoA = a long-chain fatty acyl-CoA + NADPH + H(+)</text>
        <dbReference type="Rhea" id="RHEA:15437"/>
        <dbReference type="ChEBI" id="CHEBI:15378"/>
        <dbReference type="ChEBI" id="CHEBI:17176"/>
        <dbReference type="ChEBI" id="CHEBI:57287"/>
        <dbReference type="ChEBI" id="CHEBI:57783"/>
        <dbReference type="ChEBI" id="CHEBI:58349"/>
        <dbReference type="ChEBI" id="CHEBI:83139"/>
        <dbReference type="EC" id="1.2.1.50"/>
    </reaction>
</comment>
<gene>
    <name evidence="3" type="ORF">J2851_002657</name>
</gene>
<sequence length="484" mass="52538">MEREVAGYLPGLPADQVDWRTLTFARGNEALEVAVPVLTDAQVAALAARVRDAARRTLKTRMVADIAATIDRAVARLLDRDDPWRRKAERLLPLVTGYDAEMVRLGLTGYLKTFRRPELQKFLVEDFANPSILDDFQPMPKGGFAKAFGPELLLHVWAGNVPGLPLWSLISGLLVKAGTVGKVPTAEPLFAGWFAQILAEVDPDLADCLAIVWWKGGDEAQELIWLAQADTVVAYGGNDALAAIRGRVPITTRFLPYGHKISFGMVARAALDAGKASMVANRAAYDVVRYDQQGCYSPQLFFVERGGRVSPREFAGYLASELAAYETRFPRRALSMAEAGSVASWRNVEEMKSFAQPTRTLLGDPAGAWSVAYADAPEGLSPCGLNRTVTVVAVDRLEDAVPGLAPHRAFLQTVGVAASPEELHRLAGLLGAVGVTRICALGRMTAPEAGWHHDGRFNLLDLVTLTEIEQSAEQAADAFARYVD</sequence>
<keyword evidence="1 2" id="KW-0521">NADP</keyword>
<dbReference type="SUPFAM" id="SSF53720">
    <property type="entry name" value="ALDH-like"/>
    <property type="match status" value="1"/>
</dbReference>
<protein>
    <recommendedName>
        <fullName evidence="2">Acyl-CoA reductase</fullName>
        <ecNumber evidence="2">1.2.1.50</ecNumber>
    </recommendedName>
</protein>
<dbReference type="Proteomes" id="UP000781958">
    <property type="component" value="Unassembled WGS sequence"/>
</dbReference>
<comment type="caution">
    <text evidence="3">The sequence shown here is derived from an EMBL/GenBank/DDBJ whole genome shotgun (WGS) entry which is preliminary data.</text>
</comment>
<keyword evidence="4" id="KW-1185">Reference proteome</keyword>
<dbReference type="Pfam" id="PF05893">
    <property type="entry name" value="LuxC"/>
    <property type="match status" value="1"/>
</dbReference>
<dbReference type="CDD" id="cd07080">
    <property type="entry name" value="ALDH_Acyl-CoA-Red_LuxC"/>
    <property type="match status" value="1"/>
</dbReference>
<organism evidence="3 4">
    <name type="scientific">Azospirillum rugosum</name>
    <dbReference type="NCBI Taxonomy" id="416170"/>
    <lineage>
        <taxon>Bacteria</taxon>
        <taxon>Pseudomonadati</taxon>
        <taxon>Pseudomonadota</taxon>
        <taxon>Alphaproteobacteria</taxon>
        <taxon>Rhodospirillales</taxon>
        <taxon>Azospirillaceae</taxon>
        <taxon>Azospirillum</taxon>
    </lineage>
</organism>
<accession>A0ABS4SK03</accession>
<dbReference type="InterPro" id="IPR016161">
    <property type="entry name" value="Ald_DH/histidinol_DH"/>
</dbReference>
<dbReference type="RefSeq" id="WP_209766732.1">
    <property type="nucleotide sequence ID" value="NZ_JAGINP010000008.1"/>
</dbReference>
<keyword evidence="2" id="KW-0560">Oxidoreductase</keyword>
<name>A0ABS4SK03_9PROT</name>
<evidence type="ECO:0000256" key="1">
    <source>
        <dbReference type="ARBA" id="ARBA00022857"/>
    </source>
</evidence>
<dbReference type="EMBL" id="JAGINP010000008">
    <property type="protein sequence ID" value="MBP2292876.1"/>
    <property type="molecule type" value="Genomic_DNA"/>
</dbReference>
<reference evidence="3 4" key="1">
    <citation type="submission" date="2021-03" db="EMBL/GenBank/DDBJ databases">
        <title>Genomic Encyclopedia of Type Strains, Phase III (KMG-III): the genomes of soil and plant-associated and newly described type strains.</title>
        <authorList>
            <person name="Whitman W."/>
        </authorList>
    </citation>
    <scope>NUCLEOTIDE SEQUENCE [LARGE SCALE GENOMIC DNA]</scope>
    <source>
        <strain evidence="3 4">IMMIB AFH-6</strain>
    </source>
</reference>
<comment type="similarity">
    <text evidence="2">Belongs to the LuxC family.</text>
</comment>
<dbReference type="PIRSF" id="PIRSF009414">
    <property type="entry name" value="LuxC"/>
    <property type="match status" value="1"/>
</dbReference>
<proteinExistence type="inferred from homology"/>
<evidence type="ECO:0000313" key="4">
    <source>
        <dbReference type="Proteomes" id="UP000781958"/>
    </source>
</evidence>
<evidence type="ECO:0000313" key="3">
    <source>
        <dbReference type="EMBL" id="MBP2292876.1"/>
    </source>
</evidence>
<dbReference type="EC" id="1.2.1.50" evidence="2"/>
<evidence type="ECO:0000256" key="2">
    <source>
        <dbReference type="PIRNR" id="PIRNR009414"/>
    </source>
</evidence>